<feature type="transmembrane region" description="Helical" evidence="1">
    <location>
        <begin position="6"/>
        <end position="32"/>
    </location>
</feature>
<name>A0ABZ3JA03_SPOA4</name>
<gene>
    <name evidence="2" type="ORF">SPACI_049450</name>
</gene>
<protein>
    <submittedName>
        <fullName evidence="2">Uncharacterized protein</fullName>
    </submittedName>
</protein>
<keyword evidence="1" id="KW-0812">Transmembrane</keyword>
<evidence type="ECO:0000313" key="2">
    <source>
        <dbReference type="EMBL" id="XFO74834.1"/>
    </source>
</evidence>
<evidence type="ECO:0000313" key="3">
    <source>
        <dbReference type="Proteomes" id="UP000216052"/>
    </source>
</evidence>
<dbReference type="Proteomes" id="UP000216052">
    <property type="component" value="Chromosome"/>
</dbReference>
<sequence>MTVTGWIIILVMVLSVLTGIIGLSLCNVATIADKRAGYKD</sequence>
<keyword evidence="3" id="KW-1185">Reference proteome</keyword>
<accession>A0ABZ3JA03</accession>
<evidence type="ECO:0000256" key="1">
    <source>
        <dbReference type="SAM" id="Phobius"/>
    </source>
</evidence>
<organism evidence="2 3">
    <name type="scientific">Sporomusa acidovorans (strain ATCC 49682 / DSM 3132 / Mol)</name>
    <dbReference type="NCBI Taxonomy" id="1123286"/>
    <lineage>
        <taxon>Bacteria</taxon>
        <taxon>Bacillati</taxon>
        <taxon>Bacillota</taxon>
        <taxon>Negativicutes</taxon>
        <taxon>Selenomonadales</taxon>
        <taxon>Sporomusaceae</taxon>
        <taxon>Sporomusa</taxon>
    </lineage>
</organism>
<proteinExistence type="predicted"/>
<keyword evidence="1" id="KW-0472">Membrane</keyword>
<reference evidence="2" key="1">
    <citation type="submission" date="2024-05" db="EMBL/GenBank/DDBJ databases">
        <title>Isolation and characterization of Sporomusa carbonis sp. nov., a carboxydotrophic hydrogenogen in the genus of Sporomusa isolated from a charcoal burning pile.</title>
        <authorList>
            <person name="Boeer T."/>
            <person name="Rosenbaum F."/>
            <person name="Eysell L."/>
            <person name="Mueller V."/>
            <person name="Daniel R."/>
            <person name="Poehlein A."/>
        </authorList>
    </citation>
    <scope>NUCLEOTIDE SEQUENCE [LARGE SCALE GENOMIC DNA]</scope>
    <source>
        <strain evidence="2">DSM 3132</strain>
    </source>
</reference>
<dbReference type="EMBL" id="CP155571">
    <property type="protein sequence ID" value="XFO74834.1"/>
    <property type="molecule type" value="Genomic_DNA"/>
</dbReference>
<keyword evidence="1" id="KW-1133">Transmembrane helix</keyword>